<comment type="subcellular location">
    <subcellularLocation>
        <location evidence="1">Cytoplasm</location>
        <location evidence="1">Cytoskeleton</location>
        <location evidence="1">Flagellum axoneme</location>
    </subcellularLocation>
    <subcellularLocation>
        <location evidence="8">Cytoplasm</location>
        <location evidence="8">Cytoskeleton</location>
        <location evidence="8">Flagellum basal body</location>
    </subcellularLocation>
</comment>
<feature type="domain" description="Dynein regulatory complex protein 1/2 N-terminal" evidence="14">
    <location>
        <begin position="19"/>
        <end position="116"/>
    </location>
</feature>
<evidence type="ECO:0000256" key="10">
    <source>
        <dbReference type="ARBA" id="ARBA00040899"/>
    </source>
</evidence>
<evidence type="ECO:0000313" key="16">
    <source>
        <dbReference type="RefSeq" id="XP_030752108.1"/>
    </source>
</evidence>
<comment type="function">
    <text evidence="12">Component of the nexin-dynein regulatory complex (N-DRC), a key regulator of ciliary/flagellar motility which maintains the alignment and integrity of the distal axoneme and regulates microtubule sliding in motile axonemes. Plays a critical role in the assembly of N-DRC and also stabilizes the assembly of multiple inner dynein arms and radial spokes. Coassembles with DRC1 to form a central scaffold needed for assembly of the N-DRC and its attachment to the outer doublet microtubules.</text>
</comment>
<evidence type="ECO:0000256" key="7">
    <source>
        <dbReference type="ARBA" id="ARBA00023273"/>
    </source>
</evidence>
<feature type="coiled-coil region" evidence="13">
    <location>
        <begin position="11"/>
        <end position="42"/>
    </location>
</feature>
<dbReference type="InterPro" id="IPR039505">
    <property type="entry name" value="DRC1/2_N"/>
</dbReference>
<dbReference type="Proteomes" id="UP000504635">
    <property type="component" value="Unplaced"/>
</dbReference>
<name>A0A6J2XKS2_SITOR</name>
<proteinExistence type="inferred from homology"/>
<dbReference type="GO" id="GO:0003352">
    <property type="term" value="P:regulation of cilium movement"/>
    <property type="evidence" value="ECO:0007669"/>
    <property type="project" value="TreeGrafter"/>
</dbReference>
<dbReference type="AlphaFoldDB" id="A0A6J2XKS2"/>
<keyword evidence="2" id="KW-0963">Cytoplasm</keyword>
<evidence type="ECO:0000256" key="1">
    <source>
        <dbReference type="ARBA" id="ARBA00004611"/>
    </source>
</evidence>
<protein>
    <recommendedName>
        <fullName evidence="10">Dynein regulatory complex subunit 2</fullName>
    </recommendedName>
    <alternativeName>
        <fullName evidence="11">Coiled-coil domain-containing protein 65</fullName>
    </alternativeName>
</protein>
<comment type="similarity">
    <text evidence="9">Belongs to the DRC2 family.</text>
</comment>
<dbReference type="InParanoid" id="A0A6J2XKS2"/>
<evidence type="ECO:0000256" key="2">
    <source>
        <dbReference type="ARBA" id="ARBA00022490"/>
    </source>
</evidence>
<organism evidence="15 16">
    <name type="scientific">Sitophilus oryzae</name>
    <name type="common">Rice weevil</name>
    <name type="synonym">Curculio oryzae</name>
    <dbReference type="NCBI Taxonomy" id="7048"/>
    <lineage>
        <taxon>Eukaryota</taxon>
        <taxon>Metazoa</taxon>
        <taxon>Ecdysozoa</taxon>
        <taxon>Arthropoda</taxon>
        <taxon>Hexapoda</taxon>
        <taxon>Insecta</taxon>
        <taxon>Pterygota</taxon>
        <taxon>Neoptera</taxon>
        <taxon>Endopterygota</taxon>
        <taxon>Coleoptera</taxon>
        <taxon>Polyphaga</taxon>
        <taxon>Cucujiformia</taxon>
        <taxon>Curculionidae</taxon>
        <taxon>Dryophthorinae</taxon>
        <taxon>Sitophilus</taxon>
    </lineage>
</organism>
<dbReference type="GeneID" id="115879418"/>
<reference evidence="16" key="1">
    <citation type="submission" date="2025-08" db="UniProtKB">
        <authorList>
            <consortium name="RefSeq"/>
        </authorList>
    </citation>
    <scope>IDENTIFICATION</scope>
    <source>
        <tissue evidence="16">Gonads</tissue>
    </source>
</reference>
<dbReference type="GO" id="GO:0070286">
    <property type="term" value="P:axonemal dynein complex assembly"/>
    <property type="evidence" value="ECO:0007669"/>
    <property type="project" value="InterPro"/>
</dbReference>
<evidence type="ECO:0000313" key="15">
    <source>
        <dbReference type="Proteomes" id="UP000504635"/>
    </source>
</evidence>
<evidence type="ECO:0000256" key="4">
    <source>
        <dbReference type="ARBA" id="ARBA00023054"/>
    </source>
</evidence>
<dbReference type="PANTHER" id="PTHR21625:SF0">
    <property type="entry name" value="DYNEIN REGULATORY COMPLEX SUBUNIT 2"/>
    <property type="match status" value="1"/>
</dbReference>
<dbReference type="RefSeq" id="XP_030752108.1">
    <property type="nucleotide sequence ID" value="XM_030896248.1"/>
</dbReference>
<sequence length="498" mass="60132">MPPKQNLTPEERKELKLAKKAEKKLKQIEKKKQLKRDQLERELQYGWVTLRKHDQNWRRMLMDIKVVEMRKDLEFAWHNFERVIDCKDFTISLLMDELDKANWQYFFNLKTHSEQIDNLIRMFEDMVHELDTDFNNQVDELHKEHQKNVEEMKLSTTEEENYLKTMIHILNAEMKEVKRTRRAEYFSKLEEEDSKQNQIVHRVRGILEQQHLQVWLETVTFLEEYKERIKERKKEHNSLKIQDDQLQDVIKKQLDSIRRAFNTIRSLKVKQAEQEKFLGRKLGDLQSEFDFFTLAFNTLKNKLAKDRKLDFQKLNCLTLNYHDVISYFEDLETEGKHLLHVGAVCRKLETLSEKILAFPVNFLTEMSKVSAENVEEYISSLDLFWQRVGQADTLRYAVNEEREFLITENEILKRRLHKYCQCLQCPDYQPFKTMQSEKSMYVTEGTLELKKYAKQLNVRESLEESVNEYCFDLHNWIKFDVNVKKEDDDKQINGKEIY</sequence>
<evidence type="ECO:0000256" key="12">
    <source>
        <dbReference type="ARBA" id="ARBA00045865"/>
    </source>
</evidence>
<dbReference type="InterPro" id="IPR039750">
    <property type="entry name" value="DRC1/DRC2"/>
</dbReference>
<evidence type="ECO:0000256" key="5">
    <source>
        <dbReference type="ARBA" id="ARBA00023069"/>
    </source>
</evidence>
<dbReference type="OrthoDB" id="7760980at2759"/>
<dbReference type="KEGG" id="soy:115879418"/>
<dbReference type="Pfam" id="PF14772">
    <property type="entry name" value="NYD-SP28"/>
    <property type="match status" value="1"/>
</dbReference>
<evidence type="ECO:0000256" key="11">
    <source>
        <dbReference type="ARBA" id="ARBA00041517"/>
    </source>
</evidence>
<keyword evidence="5" id="KW-0969">Cilium</keyword>
<dbReference type="GO" id="GO:0005858">
    <property type="term" value="C:axonemal dynein complex"/>
    <property type="evidence" value="ECO:0007669"/>
    <property type="project" value="InterPro"/>
</dbReference>
<accession>A0A6J2XKS2</accession>
<evidence type="ECO:0000259" key="14">
    <source>
        <dbReference type="Pfam" id="PF14772"/>
    </source>
</evidence>
<evidence type="ECO:0000256" key="13">
    <source>
        <dbReference type="SAM" id="Coils"/>
    </source>
</evidence>
<dbReference type="GO" id="GO:0060285">
    <property type="term" value="P:cilium-dependent cell motility"/>
    <property type="evidence" value="ECO:0007669"/>
    <property type="project" value="TreeGrafter"/>
</dbReference>
<evidence type="ECO:0000256" key="8">
    <source>
        <dbReference type="ARBA" id="ARBA00037841"/>
    </source>
</evidence>
<keyword evidence="6" id="KW-0206">Cytoskeleton</keyword>
<evidence type="ECO:0000256" key="9">
    <source>
        <dbReference type="ARBA" id="ARBA00038424"/>
    </source>
</evidence>
<keyword evidence="15" id="KW-1185">Reference proteome</keyword>
<evidence type="ECO:0000256" key="3">
    <source>
        <dbReference type="ARBA" id="ARBA00022846"/>
    </source>
</evidence>
<evidence type="ECO:0000256" key="6">
    <source>
        <dbReference type="ARBA" id="ARBA00023212"/>
    </source>
</evidence>
<dbReference type="PANTHER" id="PTHR21625">
    <property type="entry name" value="NYD-SP28 PROTEIN"/>
    <property type="match status" value="1"/>
</dbReference>
<keyword evidence="3" id="KW-0282">Flagellum</keyword>
<gene>
    <name evidence="16" type="primary">LOC115879418</name>
</gene>
<keyword evidence="7" id="KW-0966">Cell projection</keyword>
<keyword evidence="4 13" id="KW-0175">Coiled coil</keyword>